<reference evidence="7" key="1">
    <citation type="journal article" date="2019" name="Int. J. Syst. Evol. Microbiol.">
        <title>The Global Catalogue of Microorganisms (GCM) 10K type strain sequencing project: providing services to taxonomists for standard genome sequencing and annotation.</title>
        <authorList>
            <consortium name="The Broad Institute Genomics Platform"/>
            <consortium name="The Broad Institute Genome Sequencing Center for Infectious Disease"/>
            <person name="Wu L."/>
            <person name="Ma J."/>
        </authorList>
    </citation>
    <scope>NUCLEOTIDE SEQUENCE [LARGE SCALE GENOMIC DNA]</scope>
    <source>
        <strain evidence="7">JCM 17925</strain>
    </source>
</reference>
<name>A0ABP8KMH1_9BACT</name>
<gene>
    <name evidence="6" type="ORF">GCM10023187_33360</name>
</gene>
<sequence>MVTARPDTVYFDFNQDVAAQLIPFEQLVKLAVSFSPLVRYEAKVSESQQAIYRLSKYQILQSLSGFALYSTGDQAIVSTNNTGTEALGQIANGYRVGVNLQVNLYDVFGRPHYMRQYKANQEAAVIRREGIELQVKRELIDVYQNLLTAQRILKVRLQDERNSLAALQIAEVEFQQRRIDPNVLANVSNRYSIAKSSSEEAKGELLKNFFNLEALVGVPLTELRRK</sequence>
<evidence type="ECO:0008006" key="8">
    <source>
        <dbReference type="Google" id="ProtNLM"/>
    </source>
</evidence>
<evidence type="ECO:0000256" key="1">
    <source>
        <dbReference type="ARBA" id="ARBA00004442"/>
    </source>
</evidence>
<evidence type="ECO:0000313" key="7">
    <source>
        <dbReference type="Proteomes" id="UP001500936"/>
    </source>
</evidence>
<keyword evidence="5" id="KW-0998">Cell outer membrane</keyword>
<evidence type="ECO:0000256" key="5">
    <source>
        <dbReference type="ARBA" id="ARBA00023237"/>
    </source>
</evidence>
<dbReference type="PANTHER" id="PTHR30026">
    <property type="entry name" value="OUTER MEMBRANE PROTEIN TOLC"/>
    <property type="match status" value="1"/>
</dbReference>
<dbReference type="Gene3D" id="1.20.1600.10">
    <property type="entry name" value="Outer membrane efflux proteins (OEP)"/>
    <property type="match status" value="1"/>
</dbReference>
<evidence type="ECO:0000313" key="6">
    <source>
        <dbReference type="EMBL" id="GAA4409702.1"/>
    </source>
</evidence>
<accession>A0ABP8KMH1</accession>
<dbReference type="PANTHER" id="PTHR30026:SF20">
    <property type="entry name" value="OUTER MEMBRANE PROTEIN TOLC"/>
    <property type="match status" value="1"/>
</dbReference>
<keyword evidence="7" id="KW-1185">Reference proteome</keyword>
<dbReference type="Proteomes" id="UP001500936">
    <property type="component" value="Unassembled WGS sequence"/>
</dbReference>
<proteinExistence type="predicted"/>
<dbReference type="SUPFAM" id="SSF56954">
    <property type="entry name" value="Outer membrane efflux proteins (OEP)"/>
    <property type="match status" value="1"/>
</dbReference>
<protein>
    <recommendedName>
        <fullName evidence="8">Outer membrane efflux protein</fullName>
    </recommendedName>
</protein>
<dbReference type="EMBL" id="BAABHB010000006">
    <property type="protein sequence ID" value="GAA4409702.1"/>
    <property type="molecule type" value="Genomic_DNA"/>
</dbReference>
<evidence type="ECO:0000256" key="2">
    <source>
        <dbReference type="ARBA" id="ARBA00022452"/>
    </source>
</evidence>
<comment type="caution">
    <text evidence="6">The sequence shown here is derived from an EMBL/GenBank/DDBJ whole genome shotgun (WGS) entry which is preliminary data.</text>
</comment>
<keyword evidence="2" id="KW-1134">Transmembrane beta strand</keyword>
<keyword evidence="4" id="KW-0472">Membrane</keyword>
<evidence type="ECO:0000256" key="4">
    <source>
        <dbReference type="ARBA" id="ARBA00023136"/>
    </source>
</evidence>
<comment type="subcellular location">
    <subcellularLocation>
        <location evidence="1">Cell outer membrane</location>
    </subcellularLocation>
</comment>
<keyword evidence="3" id="KW-0812">Transmembrane</keyword>
<evidence type="ECO:0000256" key="3">
    <source>
        <dbReference type="ARBA" id="ARBA00022692"/>
    </source>
</evidence>
<dbReference type="InterPro" id="IPR051906">
    <property type="entry name" value="TolC-like"/>
</dbReference>
<organism evidence="6 7">
    <name type="scientific">Nibrella viscosa</name>
    <dbReference type="NCBI Taxonomy" id="1084524"/>
    <lineage>
        <taxon>Bacteria</taxon>
        <taxon>Pseudomonadati</taxon>
        <taxon>Bacteroidota</taxon>
        <taxon>Cytophagia</taxon>
        <taxon>Cytophagales</taxon>
        <taxon>Spirosomataceae</taxon>
        <taxon>Nibrella</taxon>
    </lineage>
</organism>